<comment type="caution">
    <text evidence="6">The sequence shown here is derived from an EMBL/GenBank/DDBJ whole genome shotgun (WGS) entry which is preliminary data.</text>
</comment>
<evidence type="ECO:0000259" key="5">
    <source>
        <dbReference type="PROSITE" id="PS50977"/>
    </source>
</evidence>
<dbReference type="Pfam" id="PF00440">
    <property type="entry name" value="TetR_N"/>
    <property type="match status" value="1"/>
</dbReference>
<evidence type="ECO:0000313" key="6">
    <source>
        <dbReference type="EMBL" id="GLR67470.1"/>
    </source>
</evidence>
<gene>
    <name evidence="6" type="ORF">GCM10010909_21510</name>
</gene>
<evidence type="ECO:0000256" key="2">
    <source>
        <dbReference type="ARBA" id="ARBA00023125"/>
    </source>
</evidence>
<dbReference type="InterPro" id="IPR050109">
    <property type="entry name" value="HTH-type_TetR-like_transc_reg"/>
</dbReference>
<evidence type="ECO:0000256" key="3">
    <source>
        <dbReference type="ARBA" id="ARBA00023163"/>
    </source>
</evidence>
<name>A0ABQ6A842_9PROT</name>
<accession>A0ABQ6A842</accession>
<feature type="domain" description="HTH tetR-type" evidence="5">
    <location>
        <begin position="11"/>
        <end position="71"/>
    </location>
</feature>
<dbReference type="InterPro" id="IPR009057">
    <property type="entry name" value="Homeodomain-like_sf"/>
</dbReference>
<reference evidence="7" key="1">
    <citation type="journal article" date="2019" name="Int. J. Syst. Evol. Microbiol.">
        <title>The Global Catalogue of Microorganisms (GCM) 10K type strain sequencing project: providing services to taxonomists for standard genome sequencing and annotation.</title>
        <authorList>
            <consortium name="The Broad Institute Genomics Platform"/>
            <consortium name="The Broad Institute Genome Sequencing Center for Infectious Disease"/>
            <person name="Wu L."/>
            <person name="Ma J."/>
        </authorList>
    </citation>
    <scope>NUCLEOTIDE SEQUENCE [LARGE SCALE GENOMIC DNA]</scope>
    <source>
        <strain evidence="7">NBRC 112502</strain>
    </source>
</reference>
<dbReference type="EMBL" id="BSOS01000067">
    <property type="protein sequence ID" value="GLR67470.1"/>
    <property type="molecule type" value="Genomic_DNA"/>
</dbReference>
<keyword evidence="1" id="KW-0805">Transcription regulation</keyword>
<dbReference type="Proteomes" id="UP001156641">
    <property type="component" value="Unassembled WGS sequence"/>
</dbReference>
<dbReference type="SUPFAM" id="SSF48498">
    <property type="entry name" value="Tetracyclin repressor-like, C-terminal domain"/>
    <property type="match status" value="1"/>
</dbReference>
<dbReference type="PANTHER" id="PTHR30055">
    <property type="entry name" value="HTH-TYPE TRANSCRIPTIONAL REGULATOR RUTR"/>
    <property type="match status" value="1"/>
</dbReference>
<keyword evidence="2 4" id="KW-0238">DNA-binding</keyword>
<proteinExistence type="predicted"/>
<dbReference type="PANTHER" id="PTHR30055:SF234">
    <property type="entry name" value="HTH-TYPE TRANSCRIPTIONAL REGULATOR BETI"/>
    <property type="match status" value="1"/>
</dbReference>
<organism evidence="6 7">
    <name type="scientific">Acidocella aquatica</name>
    <dbReference type="NCBI Taxonomy" id="1922313"/>
    <lineage>
        <taxon>Bacteria</taxon>
        <taxon>Pseudomonadati</taxon>
        <taxon>Pseudomonadota</taxon>
        <taxon>Alphaproteobacteria</taxon>
        <taxon>Acetobacterales</taxon>
        <taxon>Acidocellaceae</taxon>
        <taxon>Acidocella</taxon>
    </lineage>
</organism>
<evidence type="ECO:0000256" key="1">
    <source>
        <dbReference type="ARBA" id="ARBA00023015"/>
    </source>
</evidence>
<evidence type="ECO:0000256" key="4">
    <source>
        <dbReference type="PROSITE-ProRule" id="PRU00335"/>
    </source>
</evidence>
<protein>
    <submittedName>
        <fullName evidence="6">TetR family transcriptional regulator</fullName>
    </submittedName>
</protein>
<keyword evidence="7" id="KW-1185">Reference proteome</keyword>
<dbReference type="PROSITE" id="PS50977">
    <property type="entry name" value="HTH_TETR_2"/>
    <property type="match status" value="1"/>
</dbReference>
<feature type="DNA-binding region" description="H-T-H motif" evidence="4">
    <location>
        <begin position="34"/>
        <end position="53"/>
    </location>
</feature>
<dbReference type="InterPro" id="IPR036271">
    <property type="entry name" value="Tet_transcr_reg_TetR-rel_C_sf"/>
</dbReference>
<dbReference type="InterPro" id="IPR001647">
    <property type="entry name" value="HTH_TetR"/>
</dbReference>
<keyword evidence="3" id="KW-0804">Transcription</keyword>
<evidence type="ECO:0000313" key="7">
    <source>
        <dbReference type="Proteomes" id="UP001156641"/>
    </source>
</evidence>
<sequence length="208" mass="23405">MARARQRENQAQTYESLVRSARECIARNGYAATTVDQIAEHAGFSKGAFYYSFDSKEAIMLEILERIHDEDVRELQMIFVEQEDASSLDRAFDRWAEARYRNTEWAKLNVELQLHSSRNAGFAEKYAAHFEKYKTQLSALIALNFTRHGKAMPAPAIEFSAALIALVDGLALQHSLSLSPGSPDITAKMMLLVCQGWFALGAPLDRDN</sequence>
<dbReference type="SUPFAM" id="SSF46689">
    <property type="entry name" value="Homeodomain-like"/>
    <property type="match status" value="1"/>
</dbReference>
<dbReference type="Gene3D" id="1.10.357.10">
    <property type="entry name" value="Tetracycline Repressor, domain 2"/>
    <property type="match status" value="1"/>
</dbReference>
<dbReference type="RefSeq" id="WP_284258208.1">
    <property type="nucleotide sequence ID" value="NZ_BSOS01000067.1"/>
</dbReference>
<dbReference type="PRINTS" id="PR00455">
    <property type="entry name" value="HTHTETR"/>
</dbReference>